<dbReference type="InterPro" id="IPR003741">
    <property type="entry name" value="LUD_dom"/>
</dbReference>
<name>A0AAV3SLP8_HALDO</name>
<comment type="caution">
    <text evidence="2">The sequence shown here is derived from an EMBL/GenBank/DDBJ whole genome shotgun (WGS) entry which is preliminary data.</text>
</comment>
<dbReference type="InterPro" id="IPR024185">
    <property type="entry name" value="FTHF_cligase-like_sf"/>
</dbReference>
<dbReference type="AlphaFoldDB" id="A0AAV3SLP8"/>
<reference evidence="2" key="1">
    <citation type="journal article" date="2014" name="Int. J. Syst. Evol. Microbiol.">
        <title>Complete genome sequence of Corynebacterium casei LMG S-19264T (=DSM 44701T), isolated from a smear-ripened cheese.</title>
        <authorList>
            <consortium name="US DOE Joint Genome Institute (JGI-PGF)"/>
            <person name="Walter F."/>
            <person name="Albersmeier A."/>
            <person name="Kalinowski J."/>
            <person name="Ruckert C."/>
        </authorList>
    </citation>
    <scope>NUCLEOTIDE SEQUENCE</scope>
    <source>
        <strain evidence="2">JCM 12289</strain>
    </source>
</reference>
<organism evidence="2 3">
    <name type="scientific">Halococcus dombrowskii</name>
    <dbReference type="NCBI Taxonomy" id="179637"/>
    <lineage>
        <taxon>Archaea</taxon>
        <taxon>Methanobacteriati</taxon>
        <taxon>Methanobacteriota</taxon>
        <taxon>Stenosarchaea group</taxon>
        <taxon>Halobacteria</taxon>
        <taxon>Halobacteriales</taxon>
        <taxon>Halococcaceae</taxon>
        <taxon>Halococcus</taxon>
    </lineage>
</organism>
<dbReference type="Proteomes" id="UP001500962">
    <property type="component" value="Unassembled WGS sequence"/>
</dbReference>
<reference evidence="2" key="2">
    <citation type="submission" date="2023-12" db="EMBL/GenBank/DDBJ databases">
        <authorList>
            <person name="Sun Q."/>
            <person name="Inoue M."/>
        </authorList>
    </citation>
    <scope>NUCLEOTIDE SEQUENCE</scope>
    <source>
        <strain evidence="2">JCM 12289</strain>
    </source>
</reference>
<dbReference type="PANTHER" id="PTHR43682">
    <property type="entry name" value="LACTATE UTILIZATION PROTEIN C"/>
    <property type="match status" value="1"/>
</dbReference>
<dbReference type="InterPro" id="IPR037171">
    <property type="entry name" value="NagB/RpiA_transferase-like"/>
</dbReference>
<gene>
    <name evidence="2" type="ORF">GCM10008985_30640</name>
</gene>
<sequence>MNFRYMSAEPLTTFESSLDELGVEFVQTTSDQFESTLTPLLDMPTVGTPLPFENVSLPDAVETDPTVQELEAAETGVTAAGYGIADYGSVIIQGGPDGEEPASLYADEHIAVIAGSDILPDMDATFDRLAEDIRSDAGQAIIATGPSATADMGSLVKGAHGPMDVTVVLLEDK</sequence>
<evidence type="ECO:0000313" key="3">
    <source>
        <dbReference type="Proteomes" id="UP001500962"/>
    </source>
</evidence>
<accession>A0AAV3SLP8</accession>
<dbReference type="SUPFAM" id="SSF100950">
    <property type="entry name" value="NagB/RpiA/CoA transferase-like"/>
    <property type="match status" value="1"/>
</dbReference>
<feature type="domain" description="LUD" evidence="1">
    <location>
        <begin position="15"/>
        <end position="170"/>
    </location>
</feature>
<protein>
    <submittedName>
        <fullName evidence="2">Lactate utilization protein C</fullName>
    </submittedName>
</protein>
<proteinExistence type="predicted"/>
<evidence type="ECO:0000313" key="2">
    <source>
        <dbReference type="EMBL" id="GAA0471684.1"/>
    </source>
</evidence>
<dbReference type="Pfam" id="PF02589">
    <property type="entry name" value="LUD_dom"/>
    <property type="match status" value="1"/>
</dbReference>
<dbReference type="Gene3D" id="3.40.50.10420">
    <property type="entry name" value="NagB/RpiA/CoA transferase-like"/>
    <property type="match status" value="1"/>
</dbReference>
<dbReference type="PANTHER" id="PTHR43682:SF1">
    <property type="entry name" value="LACTATE UTILIZATION PROTEIN C"/>
    <property type="match status" value="1"/>
</dbReference>
<dbReference type="EMBL" id="BAAADN010000053">
    <property type="protein sequence ID" value="GAA0471684.1"/>
    <property type="molecule type" value="Genomic_DNA"/>
</dbReference>
<evidence type="ECO:0000259" key="1">
    <source>
        <dbReference type="Pfam" id="PF02589"/>
    </source>
</evidence>